<protein>
    <recommendedName>
        <fullName evidence="2">Alpha/beta hydrolase domain-containing protein</fullName>
    </recommendedName>
</protein>
<dbReference type="KEGG" id="tpol:Mal48_15780"/>
<dbReference type="OrthoDB" id="222879at2"/>
<reference evidence="3 4" key="1">
    <citation type="submission" date="2019-02" db="EMBL/GenBank/DDBJ databases">
        <title>Deep-cultivation of Planctomycetes and their phenomic and genomic characterization uncovers novel biology.</title>
        <authorList>
            <person name="Wiegand S."/>
            <person name="Jogler M."/>
            <person name="Boedeker C."/>
            <person name="Pinto D."/>
            <person name="Vollmers J."/>
            <person name="Rivas-Marin E."/>
            <person name="Kohn T."/>
            <person name="Peeters S.H."/>
            <person name="Heuer A."/>
            <person name="Rast P."/>
            <person name="Oberbeckmann S."/>
            <person name="Bunk B."/>
            <person name="Jeske O."/>
            <person name="Meyerdierks A."/>
            <person name="Storesund J.E."/>
            <person name="Kallscheuer N."/>
            <person name="Luecker S."/>
            <person name="Lage O.M."/>
            <person name="Pohl T."/>
            <person name="Merkel B.J."/>
            <person name="Hornburger P."/>
            <person name="Mueller R.-W."/>
            <person name="Bruemmer F."/>
            <person name="Labrenz M."/>
            <person name="Spormann A.M."/>
            <person name="Op den Camp H."/>
            <person name="Overmann J."/>
            <person name="Amann R."/>
            <person name="Jetten M.S.M."/>
            <person name="Mascher T."/>
            <person name="Medema M.H."/>
            <person name="Devos D.P."/>
            <person name="Kaster A.-K."/>
            <person name="Ovreas L."/>
            <person name="Rohde M."/>
            <person name="Galperin M.Y."/>
            <person name="Jogler C."/>
        </authorList>
    </citation>
    <scope>NUCLEOTIDE SEQUENCE [LARGE SCALE GENOMIC DNA]</scope>
    <source>
        <strain evidence="3 4">Mal48</strain>
    </source>
</reference>
<proteinExistence type="predicted"/>
<organism evidence="3 4">
    <name type="scientific">Thalassoglobus polymorphus</name>
    <dbReference type="NCBI Taxonomy" id="2527994"/>
    <lineage>
        <taxon>Bacteria</taxon>
        <taxon>Pseudomonadati</taxon>
        <taxon>Planctomycetota</taxon>
        <taxon>Planctomycetia</taxon>
        <taxon>Planctomycetales</taxon>
        <taxon>Planctomycetaceae</taxon>
        <taxon>Thalassoglobus</taxon>
    </lineage>
</organism>
<evidence type="ECO:0000259" key="2">
    <source>
        <dbReference type="Pfam" id="PF20091"/>
    </source>
</evidence>
<dbReference type="InterPro" id="IPR045394">
    <property type="entry name" value="Abhydrolase_dom"/>
</dbReference>
<feature type="signal peptide" evidence="1">
    <location>
        <begin position="1"/>
        <end position="21"/>
    </location>
</feature>
<gene>
    <name evidence="3" type="ORF">Mal48_15780</name>
</gene>
<evidence type="ECO:0000256" key="1">
    <source>
        <dbReference type="SAM" id="SignalP"/>
    </source>
</evidence>
<evidence type="ECO:0000313" key="4">
    <source>
        <dbReference type="Proteomes" id="UP000315724"/>
    </source>
</evidence>
<keyword evidence="1" id="KW-0732">Signal</keyword>
<dbReference type="Pfam" id="PF20091">
    <property type="entry name" value="Abhydrolase_10"/>
    <property type="match status" value="1"/>
</dbReference>
<feature type="domain" description="Alpha/beta hydrolase" evidence="2">
    <location>
        <begin position="279"/>
        <end position="667"/>
    </location>
</feature>
<keyword evidence="4" id="KW-1185">Reference proteome</keyword>
<evidence type="ECO:0000313" key="3">
    <source>
        <dbReference type="EMBL" id="QDT32334.1"/>
    </source>
</evidence>
<accession>A0A517QL39</accession>
<dbReference type="EMBL" id="CP036267">
    <property type="protein sequence ID" value="QDT32334.1"/>
    <property type="molecule type" value="Genomic_DNA"/>
</dbReference>
<sequence precursor="true">MKQFLFVSLSAILVSVSVAQAEVTRVEIAERKSFAEGHQFGQTGAYELVSGRLYFDVDPLADANSRVCDIDLAPRNPAGRVEFWADFFLLKPVDSSKGNGCLLYDVHNRGSKLALWTFNDAEITSSPSTMAHAGNGFLMREGYSVLWTGWNGDVVDDGTGRLLAGLPIAKNSDGTSITGLNYVEILVDEPKESQEFYFSPWGTSAGYPTVDLHDSTAKLTRRASRSAEASLVPRDEWAFAEVEGGKVVPHSTSLYVKEGLKPGWIYELVYTARDPRVSGLGLAGLRDAISFFRYNPRTAEAATDNPLSGMCDRAIIFGISQSGRLIHHFMYEGLNNDVKGRTVFDGAVIHVAGAGKGLFNSRFGMATVYGTQLRNNLLPADFFPFTPTLQADRLTNAKGDTLARLRSQGELPKIFFVQTSTEYWSRAGSLLHTDVEGVRDLDLEENARIYLIAGAQHLGATSTDRTICRYMRNPLKHRGPVLRALLKSMDDWVAREAEPPASEYPRIDDGTLVSVQEFQSQFPTIPGVETPAVCYQPLRLNLGPRWQTEGIADIVPPIVGKPYQTLVPAVDEDGNELAGIRLPDVAVPTATYMGWNLRDEAYGAAGSLADLHGGYLPFSATRQVGDSRVPLNERYRTHEEYLAKYSTAVVSLWQQRFLLAVDAMSMLSEARKRNSGKAPEE</sequence>
<feature type="chain" id="PRO_5022096850" description="Alpha/beta hydrolase domain-containing protein" evidence="1">
    <location>
        <begin position="22"/>
        <end position="681"/>
    </location>
</feature>
<dbReference type="RefSeq" id="WP_145197518.1">
    <property type="nucleotide sequence ID" value="NZ_CP036267.1"/>
</dbReference>
<dbReference type="Proteomes" id="UP000315724">
    <property type="component" value="Chromosome"/>
</dbReference>
<dbReference type="AlphaFoldDB" id="A0A517QL39"/>
<name>A0A517QL39_9PLAN</name>